<dbReference type="InterPro" id="IPR039374">
    <property type="entry name" value="SIP_fam"/>
</dbReference>
<dbReference type="Pfam" id="PF04954">
    <property type="entry name" value="SIP"/>
    <property type="match status" value="1"/>
</dbReference>
<accession>A0A367X0I1</accession>
<reference evidence="3 4" key="1">
    <citation type="submission" date="2014-07" db="EMBL/GenBank/DDBJ databases">
        <title>Draft genome sequence of Thalassospira profundimaris S25-3-2.</title>
        <authorList>
            <person name="Lai Q."/>
            <person name="Shao Z."/>
        </authorList>
    </citation>
    <scope>NUCLEOTIDE SEQUENCE [LARGE SCALE GENOMIC DNA]</scope>
    <source>
        <strain evidence="3 4">S25-3-2</strain>
    </source>
</reference>
<dbReference type="PANTHER" id="PTHR30157:SF0">
    <property type="entry name" value="NADPH-DEPENDENT FERRIC-CHELATE REDUCTASE"/>
    <property type="match status" value="1"/>
</dbReference>
<proteinExistence type="inferred from homology"/>
<protein>
    <recommendedName>
        <fullName evidence="2">FAD-binding FR-type domain-containing protein</fullName>
    </recommendedName>
</protein>
<organism evidence="3 4">
    <name type="scientific">Thalassospira profundimaris</name>
    <dbReference type="NCBI Taxonomy" id="502049"/>
    <lineage>
        <taxon>Bacteria</taxon>
        <taxon>Pseudomonadati</taxon>
        <taxon>Pseudomonadota</taxon>
        <taxon>Alphaproteobacteria</taxon>
        <taxon>Rhodospirillales</taxon>
        <taxon>Thalassospiraceae</taxon>
        <taxon>Thalassospira</taxon>
    </lineage>
</organism>
<dbReference type="AlphaFoldDB" id="A0A367X0I1"/>
<sequence length="372" mass="40218">MTSTELHATTQVRVPDPAAAMDLLCDFYREHDCDVQQNGEITVIAAGPGTFRLGTGDQKLGITVAAPTDTGVSQLQTNIITLIDRMVPGADVNCRWQGAGRGRAANGKLPNFRELTVGNVTDLGPDMRRLRLHGDDLSPYRAGSGIHVRLLVPPQGETMPQWPGLGENGMLVWPTGENRVEQRTYTIRRINVDEGWMDIDFVLHGDNGPASRFAGHAAPGQLVGVTGPIGNDLPDADWYLFAADETGIPAVCHYLEALPTDKTGQVIFEVSGPGAKIDIPAHPGFETVWVFRDGTSAGGSAGHGQSGRANRADFATAVCDVALPDDGRRIFCWTASEQAVHRQLQQHFRKECGLGRDQCLVMTFWRAEGQDG</sequence>
<dbReference type="RefSeq" id="WP_114089218.1">
    <property type="nucleotide sequence ID" value="NZ_JPWH01000013.1"/>
</dbReference>
<dbReference type="GO" id="GO:0016491">
    <property type="term" value="F:oxidoreductase activity"/>
    <property type="evidence" value="ECO:0007669"/>
    <property type="project" value="InterPro"/>
</dbReference>
<dbReference type="Proteomes" id="UP000252517">
    <property type="component" value="Unassembled WGS sequence"/>
</dbReference>
<comment type="similarity">
    <text evidence="1">Belongs to the SIP oxidoreductase family.</text>
</comment>
<dbReference type="Pfam" id="PF08021">
    <property type="entry name" value="FAD_binding_9"/>
    <property type="match status" value="1"/>
</dbReference>
<gene>
    <name evidence="3" type="ORF">TH25_15795</name>
</gene>
<dbReference type="Gene3D" id="3.30.310.50">
    <property type="entry name" value="Alpha-D-phosphohexomutase, C-terminal domain"/>
    <property type="match status" value="1"/>
</dbReference>
<dbReference type="OrthoDB" id="9814826at2"/>
<name>A0A367X0I1_9PROT</name>
<dbReference type="InterPro" id="IPR017927">
    <property type="entry name" value="FAD-bd_FR_type"/>
</dbReference>
<dbReference type="PROSITE" id="PS51384">
    <property type="entry name" value="FAD_FR"/>
    <property type="match status" value="1"/>
</dbReference>
<dbReference type="InterPro" id="IPR017938">
    <property type="entry name" value="Riboflavin_synthase-like_b-brl"/>
</dbReference>
<evidence type="ECO:0000313" key="3">
    <source>
        <dbReference type="EMBL" id="RCK46989.1"/>
    </source>
</evidence>
<dbReference type="Gene3D" id="3.40.50.80">
    <property type="entry name" value="Nucleotide-binding domain of ferredoxin-NADP reductase (FNR) module"/>
    <property type="match status" value="1"/>
</dbReference>
<dbReference type="InterPro" id="IPR007037">
    <property type="entry name" value="SIP_rossman_dom"/>
</dbReference>
<dbReference type="PANTHER" id="PTHR30157">
    <property type="entry name" value="FERRIC REDUCTASE, NADPH-DEPENDENT"/>
    <property type="match status" value="1"/>
</dbReference>
<comment type="caution">
    <text evidence="3">The sequence shown here is derived from an EMBL/GenBank/DDBJ whole genome shotgun (WGS) entry which is preliminary data.</text>
</comment>
<evidence type="ECO:0000313" key="4">
    <source>
        <dbReference type="Proteomes" id="UP000252517"/>
    </source>
</evidence>
<dbReference type="SUPFAM" id="SSF63380">
    <property type="entry name" value="Riboflavin synthase domain-like"/>
    <property type="match status" value="1"/>
</dbReference>
<dbReference type="Gene3D" id="2.40.30.10">
    <property type="entry name" value="Translation factors"/>
    <property type="match status" value="1"/>
</dbReference>
<feature type="domain" description="FAD-binding FR-type" evidence="2">
    <location>
        <begin position="110"/>
        <end position="235"/>
    </location>
</feature>
<dbReference type="InterPro" id="IPR013113">
    <property type="entry name" value="SIP_FAD-bd"/>
</dbReference>
<dbReference type="CDD" id="cd06193">
    <property type="entry name" value="siderophore_interacting"/>
    <property type="match status" value="1"/>
</dbReference>
<dbReference type="InterPro" id="IPR039261">
    <property type="entry name" value="FNR_nucleotide-bd"/>
</dbReference>
<evidence type="ECO:0000256" key="1">
    <source>
        <dbReference type="ARBA" id="ARBA00035644"/>
    </source>
</evidence>
<dbReference type="EMBL" id="JPWH01000013">
    <property type="protein sequence ID" value="RCK46989.1"/>
    <property type="molecule type" value="Genomic_DNA"/>
</dbReference>
<evidence type="ECO:0000259" key="2">
    <source>
        <dbReference type="PROSITE" id="PS51384"/>
    </source>
</evidence>